<protein>
    <submittedName>
        <fullName evidence="1">Uncharacterized protein</fullName>
    </submittedName>
</protein>
<dbReference type="Proteomes" id="UP000050525">
    <property type="component" value="Unassembled WGS sequence"/>
</dbReference>
<proteinExistence type="predicted"/>
<gene>
    <name evidence="1" type="ORF">Y1Q_0010289</name>
</gene>
<keyword evidence="2" id="KW-1185">Reference proteome</keyword>
<name>A0A151NME4_ALLMI</name>
<comment type="caution">
    <text evidence="1">The sequence shown here is derived from an EMBL/GenBank/DDBJ whole genome shotgun (WGS) entry which is preliminary data.</text>
</comment>
<organism evidence="1 2">
    <name type="scientific">Alligator mississippiensis</name>
    <name type="common">American alligator</name>
    <dbReference type="NCBI Taxonomy" id="8496"/>
    <lineage>
        <taxon>Eukaryota</taxon>
        <taxon>Metazoa</taxon>
        <taxon>Chordata</taxon>
        <taxon>Craniata</taxon>
        <taxon>Vertebrata</taxon>
        <taxon>Euteleostomi</taxon>
        <taxon>Archelosauria</taxon>
        <taxon>Archosauria</taxon>
        <taxon>Crocodylia</taxon>
        <taxon>Alligatoridae</taxon>
        <taxon>Alligatorinae</taxon>
        <taxon>Alligator</taxon>
    </lineage>
</organism>
<evidence type="ECO:0000313" key="2">
    <source>
        <dbReference type="Proteomes" id="UP000050525"/>
    </source>
</evidence>
<sequence length="84" mass="9754">MVGKLRQRADRLHFHPRNQLITAFNAKGKFEVILQQCLGMSYLSPVYISRSPCTYMILRQQTVVKSSFIFSYPVNVNMHMTDSN</sequence>
<accession>A0A151NME4</accession>
<dbReference type="AlphaFoldDB" id="A0A151NME4"/>
<reference evidence="1 2" key="1">
    <citation type="journal article" date="2012" name="Genome Biol.">
        <title>Sequencing three crocodilian genomes to illuminate the evolution of archosaurs and amniotes.</title>
        <authorList>
            <person name="St John J.A."/>
            <person name="Braun E.L."/>
            <person name="Isberg S.R."/>
            <person name="Miles L.G."/>
            <person name="Chong A.Y."/>
            <person name="Gongora J."/>
            <person name="Dalzell P."/>
            <person name="Moran C."/>
            <person name="Bed'hom B."/>
            <person name="Abzhanov A."/>
            <person name="Burgess S.C."/>
            <person name="Cooksey A.M."/>
            <person name="Castoe T.A."/>
            <person name="Crawford N.G."/>
            <person name="Densmore L.D."/>
            <person name="Drew J.C."/>
            <person name="Edwards S.V."/>
            <person name="Faircloth B.C."/>
            <person name="Fujita M.K."/>
            <person name="Greenwold M.J."/>
            <person name="Hoffmann F.G."/>
            <person name="Howard J.M."/>
            <person name="Iguchi T."/>
            <person name="Janes D.E."/>
            <person name="Khan S.Y."/>
            <person name="Kohno S."/>
            <person name="de Koning A.J."/>
            <person name="Lance S.L."/>
            <person name="McCarthy F.M."/>
            <person name="McCormack J.E."/>
            <person name="Merchant M.E."/>
            <person name="Peterson D.G."/>
            <person name="Pollock D.D."/>
            <person name="Pourmand N."/>
            <person name="Raney B.J."/>
            <person name="Roessler K.A."/>
            <person name="Sanford J.R."/>
            <person name="Sawyer R.H."/>
            <person name="Schmidt C.J."/>
            <person name="Triplett E.W."/>
            <person name="Tuberville T.D."/>
            <person name="Venegas-Anaya M."/>
            <person name="Howard J.T."/>
            <person name="Jarvis E.D."/>
            <person name="Guillette L.J.Jr."/>
            <person name="Glenn T.C."/>
            <person name="Green R.E."/>
            <person name="Ray D.A."/>
        </authorList>
    </citation>
    <scope>NUCLEOTIDE SEQUENCE [LARGE SCALE GENOMIC DNA]</scope>
    <source>
        <strain evidence="1">KSC_2009_1</strain>
    </source>
</reference>
<dbReference type="EMBL" id="AKHW03002566">
    <property type="protein sequence ID" value="KYO37839.1"/>
    <property type="molecule type" value="Genomic_DNA"/>
</dbReference>
<evidence type="ECO:0000313" key="1">
    <source>
        <dbReference type="EMBL" id="KYO37839.1"/>
    </source>
</evidence>